<dbReference type="EC" id="6.1.1.4" evidence="2"/>
<evidence type="ECO:0000256" key="6">
    <source>
        <dbReference type="ARBA" id="ARBA00022917"/>
    </source>
</evidence>
<gene>
    <name evidence="10" type="ORF">TEA_000869</name>
</gene>
<reference evidence="10 11" key="1">
    <citation type="journal article" date="2018" name="Proc. Natl. Acad. Sci. U.S.A.">
        <title>Draft genome sequence of Camellia sinensis var. sinensis provides insights into the evolution of the tea genome and tea quality.</title>
        <authorList>
            <person name="Wei C."/>
            <person name="Yang H."/>
            <person name="Wang S."/>
            <person name="Zhao J."/>
            <person name="Liu C."/>
            <person name="Gao L."/>
            <person name="Xia E."/>
            <person name="Lu Y."/>
            <person name="Tai Y."/>
            <person name="She G."/>
            <person name="Sun J."/>
            <person name="Cao H."/>
            <person name="Tong W."/>
            <person name="Gao Q."/>
            <person name="Li Y."/>
            <person name="Deng W."/>
            <person name="Jiang X."/>
            <person name="Wang W."/>
            <person name="Chen Q."/>
            <person name="Zhang S."/>
            <person name="Li H."/>
            <person name="Wu J."/>
            <person name="Wang P."/>
            <person name="Li P."/>
            <person name="Shi C."/>
            <person name="Zheng F."/>
            <person name="Jian J."/>
            <person name="Huang B."/>
            <person name="Shan D."/>
            <person name="Shi M."/>
            <person name="Fang C."/>
            <person name="Yue Y."/>
            <person name="Li F."/>
            <person name="Li D."/>
            <person name="Wei S."/>
            <person name="Han B."/>
            <person name="Jiang C."/>
            <person name="Yin Y."/>
            <person name="Xia T."/>
            <person name="Zhang Z."/>
            <person name="Bennetzen J.L."/>
            <person name="Zhao S."/>
            <person name="Wan X."/>
        </authorList>
    </citation>
    <scope>NUCLEOTIDE SEQUENCE [LARGE SCALE GENOMIC DNA]</scope>
    <source>
        <strain evidence="11">cv. Shuchazao</strain>
        <tissue evidence="10">Leaf</tissue>
    </source>
</reference>
<proteinExistence type="inferred from homology"/>
<protein>
    <recommendedName>
        <fullName evidence="2">leucine--tRNA ligase</fullName>
        <ecNumber evidence="2">6.1.1.4</ecNumber>
    </recommendedName>
</protein>
<dbReference type="GO" id="GO:0005524">
    <property type="term" value="F:ATP binding"/>
    <property type="evidence" value="ECO:0007669"/>
    <property type="project" value="UniProtKB-KW"/>
</dbReference>
<keyword evidence="3" id="KW-0436">Ligase</keyword>
<evidence type="ECO:0000259" key="9">
    <source>
        <dbReference type="Pfam" id="PF08264"/>
    </source>
</evidence>
<evidence type="ECO:0000256" key="3">
    <source>
        <dbReference type="ARBA" id="ARBA00022598"/>
    </source>
</evidence>
<dbReference type="EMBL" id="SDRB02000096">
    <property type="protein sequence ID" value="THG23852.1"/>
    <property type="molecule type" value="Genomic_DNA"/>
</dbReference>
<dbReference type="GO" id="GO:0005829">
    <property type="term" value="C:cytosol"/>
    <property type="evidence" value="ECO:0007669"/>
    <property type="project" value="TreeGrafter"/>
</dbReference>
<dbReference type="CDD" id="cd07958">
    <property type="entry name" value="Anticodon_Ia_Leu_BEm"/>
    <property type="match status" value="1"/>
</dbReference>
<dbReference type="Proteomes" id="UP000306102">
    <property type="component" value="Unassembled WGS sequence"/>
</dbReference>
<dbReference type="AlphaFoldDB" id="A0A4S4F3N2"/>
<evidence type="ECO:0000256" key="8">
    <source>
        <dbReference type="ARBA" id="ARBA00047469"/>
    </source>
</evidence>
<dbReference type="InterPro" id="IPR002302">
    <property type="entry name" value="Leu-tRNA-ligase"/>
</dbReference>
<dbReference type="Gene3D" id="1.10.730.10">
    <property type="entry name" value="Isoleucyl-tRNA Synthetase, Domain 1"/>
    <property type="match status" value="1"/>
</dbReference>
<feature type="domain" description="Methionyl/Valyl/Leucyl/Isoleucyl-tRNA synthetase anticodon-binding" evidence="9">
    <location>
        <begin position="88"/>
        <end position="195"/>
    </location>
</feature>
<comment type="caution">
    <text evidence="10">The sequence shown here is derived from an EMBL/GenBank/DDBJ whole genome shotgun (WGS) entry which is preliminary data.</text>
</comment>
<keyword evidence="5" id="KW-0067">ATP-binding</keyword>
<name>A0A4S4F3N2_CAMSN</name>
<organism evidence="10 11">
    <name type="scientific">Camellia sinensis var. sinensis</name>
    <name type="common">China tea</name>
    <dbReference type="NCBI Taxonomy" id="542762"/>
    <lineage>
        <taxon>Eukaryota</taxon>
        <taxon>Viridiplantae</taxon>
        <taxon>Streptophyta</taxon>
        <taxon>Embryophyta</taxon>
        <taxon>Tracheophyta</taxon>
        <taxon>Spermatophyta</taxon>
        <taxon>Magnoliopsida</taxon>
        <taxon>eudicotyledons</taxon>
        <taxon>Gunneridae</taxon>
        <taxon>Pentapetalae</taxon>
        <taxon>asterids</taxon>
        <taxon>Ericales</taxon>
        <taxon>Theaceae</taxon>
        <taxon>Camellia</taxon>
    </lineage>
</organism>
<keyword evidence="7" id="KW-0030">Aminoacyl-tRNA synthetase</keyword>
<dbReference type="GO" id="GO:0004823">
    <property type="term" value="F:leucine-tRNA ligase activity"/>
    <property type="evidence" value="ECO:0007669"/>
    <property type="project" value="UniProtKB-EC"/>
</dbReference>
<comment type="catalytic activity">
    <reaction evidence="8">
        <text>tRNA(Leu) + L-leucine + ATP = L-leucyl-tRNA(Leu) + AMP + diphosphate</text>
        <dbReference type="Rhea" id="RHEA:11688"/>
        <dbReference type="Rhea" id="RHEA-COMP:9613"/>
        <dbReference type="Rhea" id="RHEA-COMP:9622"/>
        <dbReference type="ChEBI" id="CHEBI:30616"/>
        <dbReference type="ChEBI" id="CHEBI:33019"/>
        <dbReference type="ChEBI" id="CHEBI:57427"/>
        <dbReference type="ChEBI" id="CHEBI:78442"/>
        <dbReference type="ChEBI" id="CHEBI:78494"/>
        <dbReference type="ChEBI" id="CHEBI:456215"/>
        <dbReference type="EC" id="6.1.1.4"/>
    </reaction>
</comment>
<keyword evidence="6" id="KW-0648">Protein biosynthesis</keyword>
<dbReference type="InterPro" id="IPR009080">
    <property type="entry name" value="tRNAsynth_Ia_anticodon-bd"/>
</dbReference>
<accession>A0A4S4F3N2</accession>
<dbReference type="InterPro" id="IPR013155">
    <property type="entry name" value="M/V/L/I-tRNA-synth_anticd-bd"/>
</dbReference>
<evidence type="ECO:0000313" key="11">
    <source>
        <dbReference type="Proteomes" id="UP000306102"/>
    </source>
</evidence>
<evidence type="ECO:0000256" key="4">
    <source>
        <dbReference type="ARBA" id="ARBA00022741"/>
    </source>
</evidence>
<evidence type="ECO:0000256" key="7">
    <source>
        <dbReference type="ARBA" id="ARBA00023146"/>
    </source>
</evidence>
<sequence length="320" mass="35822">MAKLLSGWSLVVTTDPLSGKPARRETNTMPQWAGSCWEDELNRKENLRVKHGDARRDIGHRDIEGGLLKKTQSSLWHWCSNSNQGIIRGEVQLLGHKVTEEIEGTRFNTGISAMMEFINAAYKWDKLLRSAIESFVLLLSPYAPHIAEELWSRLGHSNSLAYEPFPKADPVYRKESTVVLPIQINGKTRGTIQVEETCTENDAFKLASIDQKLSKYLDCRNVRKKSYVPGKILNVILEPQNIKAGVQQSPYQCGHWLRDCEVANQVWVASHVYSIINRGSQCDFLLWVAEVASCCDDDGLGLRRAGAVSGNDLCVMSSGC</sequence>
<evidence type="ECO:0000256" key="5">
    <source>
        <dbReference type="ARBA" id="ARBA00022840"/>
    </source>
</evidence>
<dbReference type="SUPFAM" id="SSF47323">
    <property type="entry name" value="Anticodon-binding domain of a subclass of class I aminoacyl-tRNA synthetases"/>
    <property type="match status" value="1"/>
</dbReference>
<evidence type="ECO:0000256" key="2">
    <source>
        <dbReference type="ARBA" id="ARBA00013164"/>
    </source>
</evidence>
<dbReference type="PANTHER" id="PTHR43740">
    <property type="entry name" value="LEUCYL-TRNA SYNTHETASE"/>
    <property type="match status" value="1"/>
</dbReference>
<dbReference type="Pfam" id="PF08264">
    <property type="entry name" value="Anticodon_1"/>
    <property type="match status" value="1"/>
</dbReference>
<dbReference type="GO" id="GO:0006429">
    <property type="term" value="P:leucyl-tRNA aminoacylation"/>
    <property type="evidence" value="ECO:0007669"/>
    <property type="project" value="InterPro"/>
</dbReference>
<keyword evidence="4" id="KW-0547">Nucleotide-binding</keyword>
<evidence type="ECO:0000256" key="1">
    <source>
        <dbReference type="ARBA" id="ARBA00005594"/>
    </source>
</evidence>
<comment type="similarity">
    <text evidence="1">Belongs to the class-I aminoacyl-tRNA synthetase family.</text>
</comment>
<dbReference type="PANTHER" id="PTHR43740:SF2">
    <property type="entry name" value="LEUCINE--TRNA LIGASE, MITOCHONDRIAL"/>
    <property type="match status" value="1"/>
</dbReference>
<evidence type="ECO:0000313" key="10">
    <source>
        <dbReference type="EMBL" id="THG23852.1"/>
    </source>
</evidence>
<dbReference type="STRING" id="542762.A0A4S4F3N2"/>
<keyword evidence="11" id="KW-1185">Reference proteome</keyword>